<dbReference type="PROSITE" id="PS01360">
    <property type="entry name" value="ZF_MYND_1"/>
    <property type="match status" value="1"/>
</dbReference>
<organism evidence="7 8">
    <name type="scientific">Macrosiphum euphorbiae</name>
    <name type="common">potato aphid</name>
    <dbReference type="NCBI Taxonomy" id="13131"/>
    <lineage>
        <taxon>Eukaryota</taxon>
        <taxon>Metazoa</taxon>
        <taxon>Ecdysozoa</taxon>
        <taxon>Arthropoda</taxon>
        <taxon>Hexapoda</taxon>
        <taxon>Insecta</taxon>
        <taxon>Pterygota</taxon>
        <taxon>Neoptera</taxon>
        <taxon>Paraneoptera</taxon>
        <taxon>Hemiptera</taxon>
        <taxon>Sternorrhyncha</taxon>
        <taxon>Aphidomorpha</taxon>
        <taxon>Aphidoidea</taxon>
        <taxon>Aphididae</taxon>
        <taxon>Macrosiphini</taxon>
        <taxon>Macrosiphum</taxon>
    </lineage>
</organism>
<feature type="region of interest" description="Disordered" evidence="5">
    <location>
        <begin position="1"/>
        <end position="39"/>
    </location>
</feature>
<proteinExistence type="predicted"/>
<gene>
    <name evidence="7" type="ORF">MEUPH1_LOCUS14971</name>
</gene>
<evidence type="ECO:0000313" key="7">
    <source>
        <dbReference type="EMBL" id="CAI6359574.1"/>
    </source>
</evidence>
<evidence type="ECO:0000259" key="6">
    <source>
        <dbReference type="PROSITE" id="PS50865"/>
    </source>
</evidence>
<dbReference type="AlphaFoldDB" id="A0AAV0WVE2"/>
<accession>A0AAV0WVE2</accession>
<dbReference type="Proteomes" id="UP001160148">
    <property type="component" value="Unassembled WGS sequence"/>
</dbReference>
<keyword evidence="2 4" id="KW-0863">Zinc-finger</keyword>
<feature type="compositionally biased region" description="Basic and acidic residues" evidence="5">
    <location>
        <begin position="18"/>
        <end position="29"/>
    </location>
</feature>
<protein>
    <recommendedName>
        <fullName evidence="6">MYND-type domain-containing protein</fullName>
    </recommendedName>
</protein>
<sequence length="114" mass="13332">MDNTDKKIYNEEISSTSTEKEPMANDRGEPTASSNSSAKEFKSNIWVKDLREMMDADVYKKWICQAENCNIPVTITCSKCKMVRYCSDDCRQRDWFKKHAFECDELRNQIQTPT</sequence>
<dbReference type="PROSITE" id="PS50865">
    <property type="entry name" value="ZF_MYND_2"/>
    <property type="match status" value="1"/>
</dbReference>
<dbReference type="Pfam" id="PF01753">
    <property type="entry name" value="zf-MYND"/>
    <property type="match status" value="1"/>
</dbReference>
<keyword evidence="8" id="KW-1185">Reference proteome</keyword>
<feature type="domain" description="MYND-type" evidence="6">
    <location>
        <begin position="61"/>
        <end position="103"/>
    </location>
</feature>
<evidence type="ECO:0000256" key="4">
    <source>
        <dbReference type="PROSITE-ProRule" id="PRU00134"/>
    </source>
</evidence>
<evidence type="ECO:0000256" key="1">
    <source>
        <dbReference type="ARBA" id="ARBA00022723"/>
    </source>
</evidence>
<dbReference type="SUPFAM" id="SSF144232">
    <property type="entry name" value="HIT/MYND zinc finger-like"/>
    <property type="match status" value="1"/>
</dbReference>
<evidence type="ECO:0000256" key="2">
    <source>
        <dbReference type="ARBA" id="ARBA00022771"/>
    </source>
</evidence>
<evidence type="ECO:0000313" key="8">
    <source>
        <dbReference type="Proteomes" id="UP001160148"/>
    </source>
</evidence>
<keyword evidence="1" id="KW-0479">Metal-binding</keyword>
<reference evidence="7 8" key="1">
    <citation type="submission" date="2023-01" db="EMBL/GenBank/DDBJ databases">
        <authorList>
            <person name="Whitehead M."/>
        </authorList>
    </citation>
    <scope>NUCLEOTIDE SEQUENCE [LARGE SCALE GENOMIC DNA]</scope>
</reference>
<evidence type="ECO:0000256" key="3">
    <source>
        <dbReference type="ARBA" id="ARBA00022833"/>
    </source>
</evidence>
<comment type="caution">
    <text evidence="7">The sequence shown here is derived from an EMBL/GenBank/DDBJ whole genome shotgun (WGS) entry which is preliminary data.</text>
</comment>
<name>A0AAV0WVE2_9HEMI</name>
<evidence type="ECO:0000256" key="5">
    <source>
        <dbReference type="SAM" id="MobiDB-lite"/>
    </source>
</evidence>
<dbReference type="GO" id="GO:0008270">
    <property type="term" value="F:zinc ion binding"/>
    <property type="evidence" value="ECO:0007669"/>
    <property type="project" value="UniProtKB-KW"/>
</dbReference>
<feature type="compositionally biased region" description="Basic and acidic residues" evidence="5">
    <location>
        <begin position="1"/>
        <end position="10"/>
    </location>
</feature>
<dbReference type="Gene3D" id="6.10.140.2220">
    <property type="match status" value="1"/>
</dbReference>
<dbReference type="InterPro" id="IPR002893">
    <property type="entry name" value="Znf_MYND"/>
</dbReference>
<dbReference type="EMBL" id="CARXXK010000002">
    <property type="protein sequence ID" value="CAI6359574.1"/>
    <property type="molecule type" value="Genomic_DNA"/>
</dbReference>
<keyword evidence="3" id="KW-0862">Zinc</keyword>